<dbReference type="SUPFAM" id="SSF54506">
    <property type="entry name" value="Diaminopimelate epimerase-like"/>
    <property type="match status" value="1"/>
</dbReference>
<reference evidence="2 3" key="1">
    <citation type="journal article" date="2019" name="Int. J. Syst. Evol. Microbiol.">
        <title>The Global Catalogue of Microorganisms (GCM) 10K type strain sequencing project: providing services to taxonomists for standard genome sequencing and annotation.</title>
        <authorList>
            <consortium name="The Broad Institute Genomics Platform"/>
            <consortium name="The Broad Institute Genome Sequencing Center for Infectious Disease"/>
            <person name="Wu L."/>
            <person name="Ma J."/>
        </authorList>
    </citation>
    <scope>NUCLEOTIDE SEQUENCE [LARGE SCALE GENOMIC DNA]</scope>
    <source>
        <strain evidence="2 3">JCM 11896</strain>
    </source>
</reference>
<accession>A0ABN1XXX8</accession>
<sequence length="232" mass="24729">MCWDPGVPEPLLVDVFCGPGHTAGNRLAVILDDPSGPVQRQRRAAELGYSETVFVDDGSAADIYTPSVRLPFAGHPLVGASWLLRHRLGSCEVLHPAAGAVPAWAEGGFGWVSGRPEWVTGRTTRQLASPAEVEALPGPPDGTGFLYVWAWTDEPAGSVRARAFPRRGDAIVEDEATGAAALRLTAELGRSLTVRQGAGSEIRTRLLPEGRIGVGGRVRQVRPDPQDARRTS</sequence>
<protein>
    <submittedName>
        <fullName evidence="2">PhzF family phenazine biosynthesis protein</fullName>
    </submittedName>
</protein>
<evidence type="ECO:0000313" key="2">
    <source>
        <dbReference type="EMBL" id="GAA1392700.1"/>
    </source>
</evidence>
<dbReference type="Pfam" id="PF02567">
    <property type="entry name" value="PhzC-PhzF"/>
    <property type="match status" value="1"/>
</dbReference>
<keyword evidence="3" id="KW-1185">Reference proteome</keyword>
<dbReference type="EMBL" id="BAAAJK010000018">
    <property type="protein sequence ID" value="GAA1392700.1"/>
    <property type="molecule type" value="Genomic_DNA"/>
</dbReference>
<feature type="region of interest" description="Disordered" evidence="1">
    <location>
        <begin position="213"/>
        <end position="232"/>
    </location>
</feature>
<gene>
    <name evidence="2" type="ORF">GCM10009613_38160</name>
</gene>
<evidence type="ECO:0000256" key="1">
    <source>
        <dbReference type="SAM" id="MobiDB-lite"/>
    </source>
</evidence>
<dbReference type="Gene3D" id="3.10.310.10">
    <property type="entry name" value="Diaminopimelate Epimerase, Chain A, domain 1"/>
    <property type="match status" value="1"/>
</dbReference>
<name>A0ABN1XXX8_9PSEU</name>
<dbReference type="InterPro" id="IPR003719">
    <property type="entry name" value="Phenazine_PhzF-like"/>
</dbReference>
<dbReference type="PIRSF" id="PIRSF016184">
    <property type="entry name" value="PhzC_PhzF"/>
    <property type="match status" value="1"/>
</dbReference>
<organism evidence="2 3">
    <name type="scientific">Pseudonocardia kongjuensis</name>
    <dbReference type="NCBI Taxonomy" id="102227"/>
    <lineage>
        <taxon>Bacteria</taxon>
        <taxon>Bacillati</taxon>
        <taxon>Actinomycetota</taxon>
        <taxon>Actinomycetes</taxon>
        <taxon>Pseudonocardiales</taxon>
        <taxon>Pseudonocardiaceae</taxon>
        <taxon>Pseudonocardia</taxon>
    </lineage>
</organism>
<comment type="caution">
    <text evidence="2">The sequence shown here is derived from an EMBL/GenBank/DDBJ whole genome shotgun (WGS) entry which is preliminary data.</text>
</comment>
<proteinExistence type="predicted"/>
<feature type="compositionally biased region" description="Basic and acidic residues" evidence="1">
    <location>
        <begin position="221"/>
        <end position="232"/>
    </location>
</feature>
<evidence type="ECO:0000313" key="3">
    <source>
        <dbReference type="Proteomes" id="UP001501414"/>
    </source>
</evidence>
<dbReference type="Proteomes" id="UP001501414">
    <property type="component" value="Unassembled WGS sequence"/>
</dbReference>